<dbReference type="Pfam" id="PF00593">
    <property type="entry name" value="TonB_dep_Rec_b-barrel"/>
    <property type="match status" value="1"/>
</dbReference>
<gene>
    <name evidence="14" type="ORF">MNKW57_15980</name>
</gene>
<evidence type="ECO:0000313" key="15">
    <source>
        <dbReference type="Proteomes" id="UP001224392"/>
    </source>
</evidence>
<keyword evidence="4 8" id="KW-0812">Transmembrane</keyword>
<feature type="region of interest" description="Disordered" evidence="10">
    <location>
        <begin position="315"/>
        <end position="335"/>
    </location>
</feature>
<dbReference type="InterPro" id="IPR039426">
    <property type="entry name" value="TonB-dep_rcpt-like"/>
</dbReference>
<evidence type="ECO:0000256" key="4">
    <source>
        <dbReference type="ARBA" id="ARBA00022692"/>
    </source>
</evidence>
<evidence type="ECO:0000256" key="6">
    <source>
        <dbReference type="ARBA" id="ARBA00023136"/>
    </source>
</evidence>
<keyword evidence="14" id="KW-0675">Receptor</keyword>
<feature type="domain" description="TonB-dependent receptor-like beta-barrel" evidence="12">
    <location>
        <begin position="435"/>
        <end position="937"/>
    </location>
</feature>
<evidence type="ECO:0000256" key="11">
    <source>
        <dbReference type="SAM" id="SignalP"/>
    </source>
</evidence>
<dbReference type="PANTHER" id="PTHR47234">
    <property type="match status" value="1"/>
</dbReference>
<dbReference type="Pfam" id="PF07715">
    <property type="entry name" value="Plug"/>
    <property type="match status" value="1"/>
</dbReference>
<evidence type="ECO:0000256" key="2">
    <source>
        <dbReference type="ARBA" id="ARBA00022448"/>
    </source>
</evidence>
<keyword evidence="11" id="KW-0732">Signal</keyword>
<keyword evidence="2 8" id="KW-0813">Transport</keyword>
<proteinExistence type="inferred from homology"/>
<evidence type="ECO:0000313" key="14">
    <source>
        <dbReference type="EMBL" id="GMG87277.1"/>
    </source>
</evidence>
<dbReference type="Proteomes" id="UP001224392">
    <property type="component" value="Unassembled WGS sequence"/>
</dbReference>
<protein>
    <submittedName>
        <fullName evidence="14">TonB-dependent receptor</fullName>
    </submittedName>
</protein>
<dbReference type="SUPFAM" id="SSF56935">
    <property type="entry name" value="Porins"/>
    <property type="match status" value="1"/>
</dbReference>
<evidence type="ECO:0000256" key="9">
    <source>
        <dbReference type="RuleBase" id="RU003357"/>
    </source>
</evidence>
<dbReference type="Gene3D" id="3.55.50.30">
    <property type="match status" value="1"/>
</dbReference>
<feature type="domain" description="TonB-dependent receptor plug" evidence="13">
    <location>
        <begin position="143"/>
        <end position="251"/>
    </location>
</feature>
<feature type="chain" id="PRO_5045439653" evidence="11">
    <location>
        <begin position="23"/>
        <end position="973"/>
    </location>
</feature>
<dbReference type="PROSITE" id="PS52016">
    <property type="entry name" value="TONB_DEPENDENT_REC_3"/>
    <property type="match status" value="1"/>
</dbReference>
<dbReference type="InterPro" id="IPR037066">
    <property type="entry name" value="Plug_dom_sf"/>
</dbReference>
<dbReference type="EMBL" id="BSYJ01000003">
    <property type="protein sequence ID" value="GMG87277.1"/>
    <property type="molecule type" value="Genomic_DNA"/>
</dbReference>
<dbReference type="Gene3D" id="2.170.130.10">
    <property type="entry name" value="TonB-dependent receptor, plug domain"/>
    <property type="match status" value="1"/>
</dbReference>
<feature type="signal peptide" evidence="11">
    <location>
        <begin position="1"/>
        <end position="22"/>
    </location>
</feature>
<dbReference type="CDD" id="cd01347">
    <property type="entry name" value="ligand_gated_channel"/>
    <property type="match status" value="1"/>
</dbReference>
<name>A0ABQ6LZ08_9GAMM</name>
<keyword evidence="7 8" id="KW-0998">Cell outer membrane</keyword>
<evidence type="ECO:0000259" key="12">
    <source>
        <dbReference type="Pfam" id="PF00593"/>
    </source>
</evidence>
<keyword evidence="6 8" id="KW-0472">Membrane</keyword>
<organism evidence="14 15">
    <name type="scientific">Biformimicrobium ophioploci</name>
    <dbReference type="NCBI Taxonomy" id="3036711"/>
    <lineage>
        <taxon>Bacteria</taxon>
        <taxon>Pseudomonadati</taxon>
        <taxon>Pseudomonadota</taxon>
        <taxon>Gammaproteobacteria</taxon>
        <taxon>Cellvibrionales</taxon>
        <taxon>Microbulbiferaceae</taxon>
        <taxon>Biformimicrobium</taxon>
    </lineage>
</organism>
<dbReference type="InterPro" id="IPR000531">
    <property type="entry name" value="Beta-barrel_TonB"/>
</dbReference>
<comment type="subcellular location">
    <subcellularLocation>
        <location evidence="1 8">Cell outer membrane</location>
        <topology evidence="1 8">Multi-pass membrane protein</topology>
    </subcellularLocation>
</comment>
<comment type="caution">
    <text evidence="14">The sequence shown here is derived from an EMBL/GenBank/DDBJ whole genome shotgun (WGS) entry which is preliminary data.</text>
</comment>
<dbReference type="InterPro" id="IPR012910">
    <property type="entry name" value="Plug_dom"/>
</dbReference>
<evidence type="ECO:0000256" key="3">
    <source>
        <dbReference type="ARBA" id="ARBA00022452"/>
    </source>
</evidence>
<evidence type="ECO:0000256" key="5">
    <source>
        <dbReference type="ARBA" id="ARBA00023077"/>
    </source>
</evidence>
<sequence>MNWRLATAPIAALLALGNPAHADTCASENLSVPAGPLENALISLGKSCKVSVIFESKAAASLLVPAHTFATSSGDVDQLLSDFLQRTQFDHRKISPGVYAIVDRQRRIDEESVPVEEKPDEILVTARHLTGTHLRRQHFDGYAPVDVLAQPELEITGARTVAELLKYLPSVAGNSTSTAVSNGGNGTASVTLRGLPATNTLVLLNGRRVALDGYGGKSADLNNIPLAAVDRIEILKSGASAVYGSDAIAGVVNIILRTDFTGFEANSYAGSSEQTGLDTSSHHISWGTNGERGQVMLNLSHYKRSALWSRDRALSENADNRNRGGSDQRSSATPNARILFSSDGTRILREGADGDSPDDFRAATAEDLFNYREYTSSTSPSERDALYLYASGDLTDGTEVFLESLLSRTKSSVVYAPTPVFTRFDNGDLTVAPDQAYNPFGEAVGDVRKRFVELGPRVQDNATNNLRFTLGINGGSEDWVWNMALNHHVASADENISNLIDPVRLGQALKGPDACSGDCVPVNLFGPAGSVTAQQADFIRARGTFDGYSRLSSFSATFSGIPAQLPTGELLVATGFELRSEHIDFHSGNGAGTNIGNLTLLGTVNAGAAEGDRLVAEAFAESSLPLVKDRLWLDGAVRHSAYSDFGKTTNPRVSLRFEPLPSVVMRASYATGFRAPSLSDLHQQGYESQAFLVDPCASSQGPRSGGCLLPSDPTRIQFLTLYSGNPDLKPETSENVSVGVIWTPANIKSLQASLDAFEIRQNDVVDTNPQYLLNENARLGLFRDQVLRDSYGDITRILAPTMNIGAREIRGADLSVRFDRQTEKLGRLKLSLNASYTDRYRNQAAPGVPFHDVAGTFTDEARGGLGAIPRWKANTGLYWQRGRWEGGYTVHFVDDLKETFEVGKNTVRTIKSWTSHDMQIAYAIPAGIRVAIGVDNLLDQAPPFAATAFNDNFDARTYDLGGRYWYTTFALSR</sequence>
<keyword evidence="3 8" id="KW-1134">Transmembrane beta strand</keyword>
<comment type="similarity">
    <text evidence="8 9">Belongs to the TonB-dependent receptor family.</text>
</comment>
<evidence type="ECO:0000259" key="13">
    <source>
        <dbReference type="Pfam" id="PF07715"/>
    </source>
</evidence>
<evidence type="ECO:0000256" key="10">
    <source>
        <dbReference type="SAM" id="MobiDB-lite"/>
    </source>
</evidence>
<feature type="compositionally biased region" description="Basic and acidic residues" evidence="10">
    <location>
        <begin position="315"/>
        <end position="326"/>
    </location>
</feature>
<dbReference type="RefSeq" id="WP_285763911.1">
    <property type="nucleotide sequence ID" value="NZ_BSYJ01000003.1"/>
</dbReference>
<evidence type="ECO:0000256" key="1">
    <source>
        <dbReference type="ARBA" id="ARBA00004571"/>
    </source>
</evidence>
<evidence type="ECO:0000256" key="8">
    <source>
        <dbReference type="PROSITE-ProRule" id="PRU01360"/>
    </source>
</evidence>
<dbReference type="PANTHER" id="PTHR47234:SF2">
    <property type="entry name" value="TONB-DEPENDENT RECEPTOR"/>
    <property type="match status" value="1"/>
</dbReference>
<keyword evidence="5 9" id="KW-0798">TonB box</keyword>
<dbReference type="Gene3D" id="2.40.170.20">
    <property type="entry name" value="TonB-dependent receptor, beta-barrel domain"/>
    <property type="match status" value="1"/>
</dbReference>
<keyword evidence="15" id="KW-1185">Reference proteome</keyword>
<dbReference type="InterPro" id="IPR036942">
    <property type="entry name" value="Beta-barrel_TonB_sf"/>
</dbReference>
<evidence type="ECO:0000256" key="7">
    <source>
        <dbReference type="ARBA" id="ARBA00023237"/>
    </source>
</evidence>
<accession>A0ABQ6LZ08</accession>
<reference evidence="14 15" key="1">
    <citation type="submission" date="2023-04" db="EMBL/GenBank/DDBJ databases">
        <title>Marinobulbifer ophiurae gen. nov., sp. Nov., isolate from tissue of brittle star Ophioplocus japonicus.</title>
        <authorList>
            <person name="Kawano K."/>
            <person name="Sawayama S."/>
            <person name="Nakagawa S."/>
        </authorList>
    </citation>
    <scope>NUCLEOTIDE SEQUENCE [LARGE SCALE GENOMIC DNA]</scope>
    <source>
        <strain evidence="14 15">NKW57</strain>
    </source>
</reference>